<dbReference type="EMBL" id="JAQFWP010000003">
    <property type="protein sequence ID" value="MDA2803441.1"/>
    <property type="molecule type" value="Genomic_DNA"/>
</dbReference>
<dbReference type="CDD" id="cd02440">
    <property type="entry name" value="AdoMet_MTases"/>
    <property type="match status" value="1"/>
</dbReference>
<dbReference type="GO" id="GO:0008168">
    <property type="term" value="F:methyltransferase activity"/>
    <property type="evidence" value="ECO:0007669"/>
    <property type="project" value="UniProtKB-KW"/>
</dbReference>
<sequence>MGARLMARTLRGLEEVSAREIEERGLGTVERLRHREVWFSSEDPGPRLLDLRTVDDVFLLAAALDGVGHTKAELGRFTGPARAAPWRDLLGLRGRCGGPSSATRIDVVASFLGKRNFNRYDIEEAVGREAADALGLPYRSRREGRPPEGGEPFPVRVTLEGPEAALAVRLTGRPMHRRAYKRESVPGTLHPPLAAAMARLAGVSGLAPGARVLDPTCGTGTLLIEARHLAPGLRLLGTDADPDALRGAAANSAEAAEDPAEAPEAEKGAPIAYARADAGRLPLADGAADRVVGNPPWGLQVEPHGSLARRPKRYFGEVQRVLRRDGGRAVLLLHDPDAHLPLAASVGLRVRDAFTVSLFGTHPSVVTLER</sequence>
<gene>
    <name evidence="2" type="ORF">O4U47_02855</name>
</gene>
<dbReference type="PRINTS" id="PR00507">
    <property type="entry name" value="N12N6MTFRASE"/>
</dbReference>
<evidence type="ECO:0000313" key="3">
    <source>
        <dbReference type="Proteomes" id="UP001165685"/>
    </source>
</evidence>
<name>A0ABT4TFP2_9ACTN</name>
<evidence type="ECO:0000313" key="2">
    <source>
        <dbReference type="EMBL" id="MDA2803441.1"/>
    </source>
</evidence>
<dbReference type="InterPro" id="IPR029063">
    <property type="entry name" value="SAM-dependent_MTases_sf"/>
</dbReference>
<dbReference type="Gene3D" id="3.30.2130.30">
    <property type="match status" value="1"/>
</dbReference>
<proteinExistence type="predicted"/>
<keyword evidence="2" id="KW-0489">Methyltransferase</keyword>
<dbReference type="GO" id="GO:0032259">
    <property type="term" value="P:methylation"/>
    <property type="evidence" value="ECO:0007669"/>
    <property type="project" value="UniProtKB-KW"/>
</dbReference>
<evidence type="ECO:0000259" key="1">
    <source>
        <dbReference type="Pfam" id="PF01170"/>
    </source>
</evidence>
<dbReference type="RefSeq" id="WP_270675921.1">
    <property type="nucleotide sequence ID" value="NZ_JAQFWP010000003.1"/>
</dbReference>
<feature type="domain" description="Ribosomal RNA large subunit methyltransferase K/L-like methyltransferase" evidence="1">
    <location>
        <begin position="178"/>
        <end position="362"/>
    </location>
</feature>
<dbReference type="Gene3D" id="3.40.50.150">
    <property type="entry name" value="Vaccinia Virus protein VP39"/>
    <property type="match status" value="1"/>
</dbReference>
<dbReference type="PROSITE" id="PS00092">
    <property type="entry name" value="N6_MTASE"/>
    <property type="match status" value="1"/>
</dbReference>
<organism evidence="2 3">
    <name type="scientific">Nocardiopsis suaedae</name>
    <dbReference type="NCBI Taxonomy" id="3018444"/>
    <lineage>
        <taxon>Bacteria</taxon>
        <taxon>Bacillati</taxon>
        <taxon>Actinomycetota</taxon>
        <taxon>Actinomycetes</taxon>
        <taxon>Streptosporangiales</taxon>
        <taxon>Nocardiopsidaceae</taxon>
        <taxon>Nocardiopsis</taxon>
    </lineage>
</organism>
<accession>A0ABT4TFP2</accession>
<dbReference type="InterPro" id="IPR000241">
    <property type="entry name" value="RlmKL-like_Mtase"/>
</dbReference>
<comment type="caution">
    <text evidence="2">The sequence shown here is derived from an EMBL/GenBank/DDBJ whole genome shotgun (WGS) entry which is preliminary data.</text>
</comment>
<dbReference type="InterPro" id="IPR002052">
    <property type="entry name" value="DNA_methylase_N6_adenine_CS"/>
</dbReference>
<dbReference type="PANTHER" id="PTHR14911">
    <property type="entry name" value="THUMP DOMAIN-CONTAINING"/>
    <property type="match status" value="1"/>
</dbReference>
<dbReference type="SUPFAM" id="SSF53335">
    <property type="entry name" value="S-adenosyl-L-methionine-dependent methyltransferases"/>
    <property type="match status" value="1"/>
</dbReference>
<keyword evidence="3" id="KW-1185">Reference proteome</keyword>
<protein>
    <submittedName>
        <fullName evidence="2">Methyltransferase domain-containing protein</fullName>
    </submittedName>
</protein>
<dbReference type="Pfam" id="PF01170">
    <property type="entry name" value="UPF0020"/>
    <property type="match status" value="1"/>
</dbReference>
<dbReference type="CDD" id="cd11715">
    <property type="entry name" value="THUMP_AdoMetMT"/>
    <property type="match status" value="1"/>
</dbReference>
<reference evidence="2" key="1">
    <citation type="submission" date="2023-01" db="EMBL/GenBank/DDBJ databases">
        <title>Draft genome sequence of Nocardiopsis sp. LSu2-4 isolated from halophytes.</title>
        <authorList>
            <person name="Duangmal K."/>
            <person name="Chantavorakit T."/>
        </authorList>
    </citation>
    <scope>NUCLEOTIDE SEQUENCE</scope>
    <source>
        <strain evidence="2">LSu2-4</strain>
    </source>
</reference>
<keyword evidence="2" id="KW-0808">Transferase</keyword>
<dbReference type="PANTHER" id="PTHR14911:SF13">
    <property type="entry name" value="TRNA (GUANINE(6)-N2)-METHYLTRANSFERASE THUMP3"/>
    <property type="match status" value="1"/>
</dbReference>
<dbReference type="Proteomes" id="UP001165685">
    <property type="component" value="Unassembled WGS sequence"/>
</dbReference>